<dbReference type="OrthoDB" id="10268753at2759"/>
<sequence>MEKGLFSYFIWTFSTPTPTRVDNKRAENGHSCPPPADPIVSIQRHLRDDVAARNYRSVQVATSDKPPVDPNEPRRSWSGIIS</sequence>
<proteinExistence type="predicted"/>
<dbReference type="AlphaFoldDB" id="A0A0V0S2T6"/>
<reference evidence="2 3" key="1">
    <citation type="submission" date="2015-01" db="EMBL/GenBank/DDBJ databases">
        <title>Evolution of Trichinella species and genotypes.</title>
        <authorList>
            <person name="Korhonen P.K."/>
            <person name="Edoardo P."/>
            <person name="Giuseppe L.R."/>
            <person name="Gasser R.B."/>
        </authorList>
    </citation>
    <scope>NUCLEOTIDE SEQUENCE [LARGE SCALE GENOMIC DNA]</scope>
    <source>
        <strain evidence="2">ISS37</strain>
    </source>
</reference>
<dbReference type="EMBL" id="JYDL01000043">
    <property type="protein sequence ID" value="KRX20985.1"/>
    <property type="molecule type" value="Genomic_DNA"/>
</dbReference>
<name>A0A0V0S2T6_9BILA</name>
<feature type="region of interest" description="Disordered" evidence="1">
    <location>
        <begin position="58"/>
        <end position="82"/>
    </location>
</feature>
<evidence type="ECO:0000313" key="3">
    <source>
        <dbReference type="Proteomes" id="UP000054630"/>
    </source>
</evidence>
<accession>A0A0V0S2T6</accession>
<protein>
    <submittedName>
        <fullName evidence="2">Uncharacterized protein</fullName>
    </submittedName>
</protein>
<comment type="caution">
    <text evidence="2">The sequence shown here is derived from an EMBL/GenBank/DDBJ whole genome shotgun (WGS) entry which is preliminary data.</text>
</comment>
<keyword evidence="3" id="KW-1185">Reference proteome</keyword>
<gene>
    <name evidence="2" type="ORF">T07_3055</name>
</gene>
<dbReference type="Proteomes" id="UP000054630">
    <property type="component" value="Unassembled WGS sequence"/>
</dbReference>
<evidence type="ECO:0000313" key="2">
    <source>
        <dbReference type="EMBL" id="KRX20985.1"/>
    </source>
</evidence>
<organism evidence="2 3">
    <name type="scientific">Trichinella nelsoni</name>
    <dbReference type="NCBI Taxonomy" id="6336"/>
    <lineage>
        <taxon>Eukaryota</taxon>
        <taxon>Metazoa</taxon>
        <taxon>Ecdysozoa</taxon>
        <taxon>Nematoda</taxon>
        <taxon>Enoplea</taxon>
        <taxon>Dorylaimia</taxon>
        <taxon>Trichinellida</taxon>
        <taxon>Trichinellidae</taxon>
        <taxon>Trichinella</taxon>
    </lineage>
</organism>
<evidence type="ECO:0000256" key="1">
    <source>
        <dbReference type="SAM" id="MobiDB-lite"/>
    </source>
</evidence>